<dbReference type="HOGENOM" id="CLU_058267_1_0_1"/>
<dbReference type="RefSeq" id="XP_007729337.1">
    <property type="nucleotide sequence ID" value="XM_007731147.1"/>
</dbReference>
<dbReference type="eggNOG" id="ENOG502QTS6">
    <property type="taxonomic scope" value="Eukaryota"/>
</dbReference>
<feature type="signal peptide" evidence="1">
    <location>
        <begin position="1"/>
        <end position="19"/>
    </location>
</feature>
<dbReference type="Proteomes" id="UP000019478">
    <property type="component" value="Unassembled WGS sequence"/>
</dbReference>
<proteinExistence type="predicted"/>
<gene>
    <name evidence="2" type="ORF">A1O3_00998</name>
</gene>
<dbReference type="EMBL" id="AMGY01000001">
    <property type="protein sequence ID" value="EXJ92447.1"/>
    <property type="molecule type" value="Genomic_DNA"/>
</dbReference>
<dbReference type="GeneID" id="19165137"/>
<accession>W9YHU4</accession>
<evidence type="ECO:0000313" key="2">
    <source>
        <dbReference type="EMBL" id="EXJ92447.1"/>
    </source>
</evidence>
<dbReference type="OrthoDB" id="1193027at2759"/>
<sequence>MGTSAVVILTCFLAVLADAIPLVKRAQTVVQGKLGTDGYWNDYDGGSNHYIQYEGNGSVAAGWPSDLTWVSFNDLWVANQHTISRSCDILYDAPNNSDQETQDLYDAIKQVAHETRVDHRFILAAVLQETKGCVRAKTSVSPDGIRNPGLLQSFKGNHSCNDDGKVHNPCPKDQILGMISDGIIGTPDGNGVAVNINAQSDVDGIEYAEAYYRGARLYNSGAIDSSGDLGKGSATHCYASDIANRLVGWTDSKSTCTLDDK</sequence>
<feature type="chain" id="PRO_5004933652" description="Transglycosylase SLT domain-containing protein" evidence="1">
    <location>
        <begin position="20"/>
        <end position="261"/>
    </location>
</feature>
<protein>
    <recommendedName>
        <fullName evidence="4">Transglycosylase SLT domain-containing protein</fullName>
    </recommendedName>
</protein>
<keyword evidence="3" id="KW-1185">Reference proteome</keyword>
<name>W9YHU4_9EURO</name>
<dbReference type="AlphaFoldDB" id="W9YHU4"/>
<reference evidence="2 3" key="1">
    <citation type="submission" date="2013-03" db="EMBL/GenBank/DDBJ databases">
        <title>The Genome Sequence of Capronia epimyces CBS 606.96.</title>
        <authorList>
            <consortium name="The Broad Institute Genomics Platform"/>
            <person name="Cuomo C."/>
            <person name="de Hoog S."/>
            <person name="Gorbushina A."/>
            <person name="Walker B."/>
            <person name="Young S.K."/>
            <person name="Zeng Q."/>
            <person name="Gargeya S."/>
            <person name="Fitzgerald M."/>
            <person name="Haas B."/>
            <person name="Abouelleil A."/>
            <person name="Allen A.W."/>
            <person name="Alvarado L."/>
            <person name="Arachchi H.M."/>
            <person name="Berlin A.M."/>
            <person name="Chapman S.B."/>
            <person name="Gainer-Dewar J."/>
            <person name="Goldberg J."/>
            <person name="Griggs A."/>
            <person name="Gujja S."/>
            <person name="Hansen M."/>
            <person name="Howarth C."/>
            <person name="Imamovic A."/>
            <person name="Ireland A."/>
            <person name="Larimer J."/>
            <person name="McCowan C."/>
            <person name="Murphy C."/>
            <person name="Pearson M."/>
            <person name="Poon T.W."/>
            <person name="Priest M."/>
            <person name="Roberts A."/>
            <person name="Saif S."/>
            <person name="Shea T."/>
            <person name="Sisk P."/>
            <person name="Sykes S."/>
            <person name="Wortman J."/>
            <person name="Nusbaum C."/>
            <person name="Birren B."/>
        </authorList>
    </citation>
    <scope>NUCLEOTIDE SEQUENCE [LARGE SCALE GENOMIC DNA]</scope>
    <source>
        <strain evidence="2 3">CBS 606.96</strain>
    </source>
</reference>
<evidence type="ECO:0000313" key="3">
    <source>
        <dbReference type="Proteomes" id="UP000019478"/>
    </source>
</evidence>
<keyword evidence="1" id="KW-0732">Signal</keyword>
<comment type="caution">
    <text evidence="2">The sequence shown here is derived from an EMBL/GenBank/DDBJ whole genome shotgun (WGS) entry which is preliminary data.</text>
</comment>
<evidence type="ECO:0000256" key="1">
    <source>
        <dbReference type="SAM" id="SignalP"/>
    </source>
</evidence>
<organism evidence="2 3">
    <name type="scientific">Capronia epimyces CBS 606.96</name>
    <dbReference type="NCBI Taxonomy" id="1182542"/>
    <lineage>
        <taxon>Eukaryota</taxon>
        <taxon>Fungi</taxon>
        <taxon>Dikarya</taxon>
        <taxon>Ascomycota</taxon>
        <taxon>Pezizomycotina</taxon>
        <taxon>Eurotiomycetes</taxon>
        <taxon>Chaetothyriomycetidae</taxon>
        <taxon>Chaetothyriales</taxon>
        <taxon>Herpotrichiellaceae</taxon>
        <taxon>Capronia</taxon>
    </lineage>
</organism>
<evidence type="ECO:0008006" key="4">
    <source>
        <dbReference type="Google" id="ProtNLM"/>
    </source>
</evidence>